<evidence type="ECO:0000256" key="1">
    <source>
        <dbReference type="ARBA" id="ARBA00008984"/>
    </source>
</evidence>
<dbReference type="EMBL" id="QNVH01000058">
    <property type="protein sequence ID" value="TDA37690.1"/>
    <property type="molecule type" value="Genomic_DNA"/>
</dbReference>
<dbReference type="Pfam" id="PF01206">
    <property type="entry name" value="TusA"/>
    <property type="match status" value="1"/>
</dbReference>
<dbReference type="PROSITE" id="PS01148">
    <property type="entry name" value="UPF0033"/>
    <property type="match status" value="1"/>
</dbReference>
<dbReference type="AlphaFoldDB" id="A0A523BB45"/>
<dbReference type="PANTHER" id="PTHR33279:SF6">
    <property type="entry name" value="SULFUR CARRIER PROTEIN YEDF-RELATED"/>
    <property type="match status" value="1"/>
</dbReference>
<evidence type="ECO:0000313" key="4">
    <source>
        <dbReference type="Proteomes" id="UP000315399"/>
    </source>
</evidence>
<comment type="caution">
    <text evidence="3">The sequence shown here is derived from an EMBL/GenBank/DDBJ whole genome shotgun (WGS) entry which is preliminary data.</text>
</comment>
<proteinExistence type="inferred from homology"/>
<organism evidence="3 4">
    <name type="scientific">Thermoproteota archaeon</name>
    <dbReference type="NCBI Taxonomy" id="2056631"/>
    <lineage>
        <taxon>Archaea</taxon>
        <taxon>Thermoproteota</taxon>
    </lineage>
</organism>
<name>A0A523BB45_9CREN</name>
<dbReference type="CDD" id="cd00291">
    <property type="entry name" value="SirA_YedF_YeeD"/>
    <property type="match status" value="1"/>
</dbReference>
<dbReference type="SUPFAM" id="SSF64307">
    <property type="entry name" value="SirA-like"/>
    <property type="match status" value="1"/>
</dbReference>
<dbReference type="InterPro" id="IPR001455">
    <property type="entry name" value="TusA-like"/>
</dbReference>
<dbReference type="Proteomes" id="UP000315399">
    <property type="component" value="Unassembled WGS sequence"/>
</dbReference>
<feature type="domain" description="UPF0033" evidence="2">
    <location>
        <begin position="5"/>
        <end position="29"/>
    </location>
</feature>
<sequence length="74" mass="8322">MRIELDLRGLYCPMPVLRTREEMEKASVGDVIVVTADDPAAEEDLKRWAKRAGHEVIDVKREGETISVSIKKLG</sequence>
<dbReference type="Gene3D" id="3.30.110.40">
    <property type="entry name" value="TusA-like domain"/>
    <property type="match status" value="1"/>
</dbReference>
<protein>
    <recommendedName>
        <fullName evidence="2">UPF0033 domain-containing protein</fullName>
    </recommendedName>
</protein>
<reference evidence="3 4" key="1">
    <citation type="journal article" date="2019" name="Nat. Microbiol.">
        <title>Expanding anaerobic alkane metabolism in the domain of Archaea.</title>
        <authorList>
            <person name="Wang Y."/>
            <person name="Wegener G."/>
            <person name="Hou J."/>
            <person name="Wang F."/>
            <person name="Xiao X."/>
        </authorList>
    </citation>
    <scope>NUCLEOTIDE SEQUENCE [LARGE SCALE GENOMIC DNA]</scope>
    <source>
        <strain evidence="3">WYZ-LMO10</strain>
    </source>
</reference>
<gene>
    <name evidence="3" type="ORF">DSO08_05220</name>
</gene>
<dbReference type="PANTHER" id="PTHR33279">
    <property type="entry name" value="SULFUR CARRIER PROTEIN YEDF-RELATED"/>
    <property type="match status" value="1"/>
</dbReference>
<comment type="similarity">
    <text evidence="1">Belongs to the sulfur carrier protein TusA family.</text>
</comment>
<evidence type="ECO:0000259" key="2">
    <source>
        <dbReference type="PROSITE" id="PS01148"/>
    </source>
</evidence>
<evidence type="ECO:0000313" key="3">
    <source>
        <dbReference type="EMBL" id="TDA37690.1"/>
    </source>
</evidence>
<accession>A0A523BB45</accession>
<dbReference type="InterPro" id="IPR036868">
    <property type="entry name" value="TusA-like_sf"/>
</dbReference>